<name>A0A2A2ID14_9BACI</name>
<dbReference type="Proteomes" id="UP000218887">
    <property type="component" value="Unassembled WGS sequence"/>
</dbReference>
<dbReference type="EMBL" id="NPOA01000008">
    <property type="protein sequence ID" value="PAV29268.1"/>
    <property type="molecule type" value="Genomic_DNA"/>
</dbReference>
<dbReference type="InterPro" id="IPR010461">
    <property type="entry name" value="ComK"/>
</dbReference>
<evidence type="ECO:0000313" key="2">
    <source>
        <dbReference type="Proteomes" id="UP000218887"/>
    </source>
</evidence>
<gene>
    <name evidence="1" type="ORF">CIL05_12800</name>
</gene>
<dbReference type="Pfam" id="PF06338">
    <property type="entry name" value="ComK"/>
    <property type="match status" value="1"/>
</dbReference>
<evidence type="ECO:0000313" key="1">
    <source>
        <dbReference type="EMBL" id="PAV29268.1"/>
    </source>
</evidence>
<keyword evidence="2" id="KW-1185">Reference proteome</keyword>
<dbReference type="GO" id="GO:0030420">
    <property type="term" value="P:establishment of competence for transformation"/>
    <property type="evidence" value="ECO:0007669"/>
    <property type="project" value="InterPro"/>
</dbReference>
<organism evidence="1 2">
    <name type="scientific">Virgibacillus profundi</name>
    <dbReference type="NCBI Taxonomy" id="2024555"/>
    <lineage>
        <taxon>Bacteria</taxon>
        <taxon>Bacillati</taxon>
        <taxon>Bacillota</taxon>
        <taxon>Bacilli</taxon>
        <taxon>Bacillales</taxon>
        <taxon>Bacillaceae</taxon>
        <taxon>Virgibacillus</taxon>
    </lineage>
</organism>
<protein>
    <submittedName>
        <fullName evidence="1">Competence protein</fullName>
    </submittedName>
</protein>
<dbReference type="RefSeq" id="WP_095655939.1">
    <property type="nucleotide sequence ID" value="NZ_NPOA01000008.1"/>
</dbReference>
<sequence>MLSEYYIPSYEITPMTLAIVAKQDRLGTLTTFIFEEEEEYVVDRSPSKIIDYACKFFGASLKGRQDGTRDICGITHKAPISIDPTSGMYFFPTTSPTNSKCSWIAHSHIDKVNRAANHCAQVVFKNGRKVILDVSYGSVLNQVQRTAQFRYLLDNRIKFLQQHKAEVVAEPASKAPAESFQPYSEWQD</sequence>
<comment type="caution">
    <text evidence="1">The sequence shown here is derived from an EMBL/GenBank/DDBJ whole genome shotgun (WGS) entry which is preliminary data.</text>
</comment>
<reference evidence="1 2" key="1">
    <citation type="submission" date="2017-08" db="EMBL/GenBank/DDBJ databases">
        <title>Virgibacillus indicus sp. nov. and Virgibacillus profoundi sp. nov, two moderately halophilic bacteria isolated from marine sediment by using the Microfluidic Streak Plate.</title>
        <authorList>
            <person name="Xu B."/>
            <person name="Hu B."/>
            <person name="Wang J."/>
            <person name="Zhu Y."/>
            <person name="Huang L."/>
            <person name="Du W."/>
            <person name="Huang Y."/>
        </authorList>
    </citation>
    <scope>NUCLEOTIDE SEQUENCE [LARGE SCALE GENOMIC DNA]</scope>
    <source>
        <strain evidence="1 2">IO3-P3-H5</strain>
    </source>
</reference>
<accession>A0A2A2ID14</accession>
<dbReference type="OrthoDB" id="2417337at2"/>
<dbReference type="AlphaFoldDB" id="A0A2A2ID14"/>
<dbReference type="PIRSF" id="PIRSF011560">
    <property type="entry name" value="ComK"/>
    <property type="match status" value="1"/>
</dbReference>
<proteinExistence type="predicted"/>